<dbReference type="SUPFAM" id="SSF48403">
    <property type="entry name" value="Ankyrin repeat"/>
    <property type="match status" value="1"/>
</dbReference>
<dbReference type="PANTHER" id="PTHR46586:SF3">
    <property type="entry name" value="ANKYRIN REPEAT-CONTAINING PROTEIN"/>
    <property type="match status" value="1"/>
</dbReference>
<dbReference type="Proteomes" id="UP000683360">
    <property type="component" value="Unassembled WGS sequence"/>
</dbReference>
<reference evidence="1" key="1">
    <citation type="submission" date="2021-03" db="EMBL/GenBank/DDBJ databases">
        <authorList>
            <person name="Bekaert M."/>
        </authorList>
    </citation>
    <scope>NUCLEOTIDE SEQUENCE</scope>
</reference>
<evidence type="ECO:0000313" key="2">
    <source>
        <dbReference type="Proteomes" id="UP000683360"/>
    </source>
</evidence>
<protein>
    <submittedName>
        <fullName evidence="1">Uncharacterized protein</fullName>
    </submittedName>
</protein>
<dbReference type="AlphaFoldDB" id="A0A8S3S7D7"/>
<keyword evidence="2" id="KW-1185">Reference proteome</keyword>
<accession>A0A8S3S7D7</accession>
<name>A0A8S3S7D7_MYTED</name>
<dbReference type="InterPro" id="IPR036770">
    <property type="entry name" value="Ankyrin_rpt-contain_sf"/>
</dbReference>
<proteinExistence type="predicted"/>
<dbReference type="PANTHER" id="PTHR46586">
    <property type="entry name" value="ANKYRIN REPEAT-CONTAINING PROTEIN"/>
    <property type="match status" value="1"/>
</dbReference>
<dbReference type="Gene3D" id="1.25.40.20">
    <property type="entry name" value="Ankyrin repeat-containing domain"/>
    <property type="match status" value="1"/>
</dbReference>
<dbReference type="EMBL" id="CAJPWZ010001485">
    <property type="protein sequence ID" value="CAG2216549.1"/>
    <property type="molecule type" value="Genomic_DNA"/>
</dbReference>
<dbReference type="InterPro" id="IPR052050">
    <property type="entry name" value="SecEffector_AnkRepeat"/>
</dbReference>
<comment type="caution">
    <text evidence="1">The sequence shown here is derived from an EMBL/GenBank/DDBJ whole genome shotgun (WGS) entry which is preliminary data.</text>
</comment>
<gene>
    <name evidence="1" type="ORF">MEDL_30280</name>
</gene>
<organism evidence="1 2">
    <name type="scientific">Mytilus edulis</name>
    <name type="common">Blue mussel</name>
    <dbReference type="NCBI Taxonomy" id="6550"/>
    <lineage>
        <taxon>Eukaryota</taxon>
        <taxon>Metazoa</taxon>
        <taxon>Spiralia</taxon>
        <taxon>Lophotrochozoa</taxon>
        <taxon>Mollusca</taxon>
        <taxon>Bivalvia</taxon>
        <taxon>Autobranchia</taxon>
        <taxon>Pteriomorphia</taxon>
        <taxon>Mytilida</taxon>
        <taxon>Mytiloidea</taxon>
        <taxon>Mytilidae</taxon>
        <taxon>Mytilinae</taxon>
        <taxon>Mytilus</taxon>
    </lineage>
</organism>
<evidence type="ECO:0000313" key="1">
    <source>
        <dbReference type="EMBL" id="CAG2216549.1"/>
    </source>
</evidence>
<sequence length="333" mass="37993">MVKSCAYVWLECLVLIQKRCYQYISGRHEIIDWLLQNVDYHCFHPPFLLHEAGRNGWMNFICCLVNTCQFHTSDLHVATSEALANGHLQIVEWMVSVLGRECIDITSIADKINLDSGNEAVVKLIFEHFDPRVLDVATVFTNACKFGWKDTISFIVDNDLSSLCDFTLAFNKACDNGEMEIVKLLLEKVDHQILNVNEAMLSVAVKGFEEIALLLLEKVEHTGLDIGNALVEACCHGEMGVVQAILRKVDNNMLDVETALNKACENYMHEKLVLWVLENIDQEQADLKTVKIQAIRHKWWTVQFALIKVDTEDLYEVNQVKQETETHNIVLVE</sequence>